<dbReference type="Pfam" id="PF00069">
    <property type="entry name" value="Pkinase"/>
    <property type="match status" value="1"/>
</dbReference>
<evidence type="ECO:0000256" key="4">
    <source>
        <dbReference type="ARBA" id="ARBA00022777"/>
    </source>
</evidence>
<dbReference type="GO" id="GO:0034501">
    <property type="term" value="P:protein localization to kinetochore"/>
    <property type="evidence" value="ECO:0007669"/>
    <property type="project" value="TreeGrafter"/>
</dbReference>
<dbReference type="InterPro" id="IPR017441">
    <property type="entry name" value="Protein_kinase_ATP_BS"/>
</dbReference>
<accession>L7JX45</accession>
<comment type="similarity">
    <text evidence="7">Belongs to the protein kinase superfamily.</text>
</comment>
<dbReference type="OrthoDB" id="20524at2759"/>
<sequence length="407" mass="46261">SENKISCQIEKDDYTLSVTESLNKMMNSRLKRCGFDGASNGSAISTGNDRKNTANDTKLGVGAGSTTAAVVRTVRRSIERDLGTTTKNTDKIVLNGKDLQVLSVIGKGGSSKVYKVSHGSNVFALKVIKNVTDRKVLQSYENEINLMIKLRGTAEIIELHDYAINKDEIGCTILLLMEYGECDLTHFLKTRELRTSDIFDIFWQMLMNMNAIYDQRIIHADLKPANFVICGNKLKLIDFGISREIRTDTTNVIQESKVGTINYMSPESLCGNKTSRRSDIWSLGVILYEMVYKRNFMDGMNCWQKIDFLKGTEPVQFPDENTGDSMLEMLKGMCAMCLCKEPEHRPTVKDLIYLVKEHRDAVRVRGRDIKALVHRVIETVERDRLNGHLLVDQMVDEFMEEMRKENR</sequence>
<evidence type="ECO:0000256" key="7">
    <source>
        <dbReference type="RuleBase" id="RU000304"/>
    </source>
</evidence>
<dbReference type="HOGENOM" id="CLU_677183_0_0_1"/>
<dbReference type="Proteomes" id="UP000011185">
    <property type="component" value="Unassembled WGS sequence"/>
</dbReference>
<dbReference type="FunFam" id="3.30.200.20:FF:000131">
    <property type="entry name" value="Dual specificity protein kinase TTK"/>
    <property type="match status" value="1"/>
</dbReference>
<evidence type="ECO:0000256" key="2">
    <source>
        <dbReference type="ARBA" id="ARBA00022679"/>
    </source>
</evidence>
<dbReference type="PANTHER" id="PTHR22974:SF21">
    <property type="entry name" value="DUAL SPECIFICITY PROTEIN KINASE TTK"/>
    <property type="match status" value="1"/>
</dbReference>
<dbReference type="PANTHER" id="PTHR22974">
    <property type="entry name" value="MIXED LINEAGE PROTEIN KINASE"/>
    <property type="match status" value="1"/>
</dbReference>
<dbReference type="EC" id="2.7.12.1" evidence="9"/>
<dbReference type="SMART" id="SM00220">
    <property type="entry name" value="S_TKc"/>
    <property type="match status" value="1"/>
</dbReference>
<dbReference type="GO" id="GO:0005634">
    <property type="term" value="C:nucleus"/>
    <property type="evidence" value="ECO:0007669"/>
    <property type="project" value="TreeGrafter"/>
</dbReference>
<keyword evidence="4 9" id="KW-0418">Kinase</keyword>
<keyword evidence="3 6" id="KW-0547">Nucleotide-binding</keyword>
<dbReference type="EMBL" id="JH993939">
    <property type="protein sequence ID" value="ELQ75621.1"/>
    <property type="molecule type" value="Genomic_DNA"/>
</dbReference>
<dbReference type="EC" id="2.7.11.1" evidence="9"/>
<feature type="non-terminal residue" evidence="9">
    <location>
        <position position="1"/>
    </location>
</feature>
<feature type="binding site" evidence="6">
    <location>
        <position position="126"/>
    </location>
    <ligand>
        <name>ATP</name>
        <dbReference type="ChEBI" id="CHEBI:30616"/>
    </ligand>
</feature>
<keyword evidence="5 6" id="KW-0067">ATP-binding</keyword>
<dbReference type="GO" id="GO:0033316">
    <property type="term" value="P:meiotic spindle assembly checkpoint signaling"/>
    <property type="evidence" value="ECO:0007669"/>
    <property type="project" value="TreeGrafter"/>
</dbReference>
<protein>
    <submittedName>
        <fullName evidence="9">Dual specificity, serine/threonine and tyrosine kinase</fullName>
        <ecNumber evidence="9">2.7.11.1</ecNumber>
        <ecNumber evidence="9">2.7.12.1</ecNumber>
        <ecNumber evidence="9">2.7.12.2</ecNumber>
    </submittedName>
</protein>
<name>L7JX45_TRAHO</name>
<dbReference type="InterPro" id="IPR011009">
    <property type="entry name" value="Kinase-like_dom_sf"/>
</dbReference>
<evidence type="ECO:0000256" key="6">
    <source>
        <dbReference type="PROSITE-ProRule" id="PRU10141"/>
    </source>
</evidence>
<dbReference type="AlphaFoldDB" id="L7JX45"/>
<proteinExistence type="inferred from homology"/>
<evidence type="ECO:0000256" key="1">
    <source>
        <dbReference type="ARBA" id="ARBA00022527"/>
    </source>
</evidence>
<evidence type="ECO:0000313" key="10">
    <source>
        <dbReference type="Proteomes" id="UP000011185"/>
    </source>
</evidence>
<feature type="domain" description="Protein kinase" evidence="8">
    <location>
        <begin position="99"/>
        <end position="361"/>
    </location>
</feature>
<dbReference type="Gene3D" id="1.10.510.10">
    <property type="entry name" value="Transferase(Phosphotransferase) domain 1"/>
    <property type="match status" value="1"/>
</dbReference>
<dbReference type="InterPro" id="IPR008271">
    <property type="entry name" value="Ser/Thr_kinase_AS"/>
</dbReference>
<evidence type="ECO:0000313" key="9">
    <source>
        <dbReference type="EMBL" id="ELQ75621.1"/>
    </source>
</evidence>
<dbReference type="GO" id="GO:0004674">
    <property type="term" value="F:protein serine/threonine kinase activity"/>
    <property type="evidence" value="ECO:0007669"/>
    <property type="project" value="UniProtKB-KW"/>
</dbReference>
<dbReference type="GO" id="GO:0004708">
    <property type="term" value="F:MAP kinase kinase activity"/>
    <property type="evidence" value="ECO:0007669"/>
    <property type="project" value="UniProtKB-EC"/>
</dbReference>
<dbReference type="InterPro" id="IPR000719">
    <property type="entry name" value="Prot_kinase_dom"/>
</dbReference>
<dbReference type="PROSITE" id="PS00107">
    <property type="entry name" value="PROTEIN_KINASE_ATP"/>
    <property type="match status" value="1"/>
</dbReference>
<gene>
    <name evidence="9" type="ORF">THOM_1432</name>
</gene>
<dbReference type="GO" id="GO:0007059">
    <property type="term" value="P:chromosome segregation"/>
    <property type="evidence" value="ECO:0007669"/>
    <property type="project" value="TreeGrafter"/>
</dbReference>
<dbReference type="FunCoup" id="L7JX45">
    <property type="interactions" value="45"/>
</dbReference>
<dbReference type="InParanoid" id="L7JX45"/>
<dbReference type="PROSITE" id="PS50011">
    <property type="entry name" value="PROTEIN_KINASE_DOM"/>
    <property type="match status" value="1"/>
</dbReference>
<dbReference type="STRING" id="72359.L7JX45"/>
<evidence type="ECO:0000256" key="5">
    <source>
        <dbReference type="ARBA" id="ARBA00022840"/>
    </source>
</evidence>
<keyword evidence="1 7" id="KW-0723">Serine/threonine-protein kinase</keyword>
<dbReference type="VEuPathDB" id="MicrosporidiaDB:THOM_1432"/>
<organism evidence="9 10">
    <name type="scientific">Trachipleistophora hominis</name>
    <name type="common">Microsporidian parasite</name>
    <dbReference type="NCBI Taxonomy" id="72359"/>
    <lineage>
        <taxon>Eukaryota</taxon>
        <taxon>Fungi</taxon>
        <taxon>Fungi incertae sedis</taxon>
        <taxon>Microsporidia</taxon>
        <taxon>Pleistophoridae</taxon>
        <taxon>Trachipleistophora</taxon>
    </lineage>
</organism>
<dbReference type="GO" id="GO:0000776">
    <property type="term" value="C:kinetochore"/>
    <property type="evidence" value="ECO:0007669"/>
    <property type="project" value="TreeGrafter"/>
</dbReference>
<keyword evidence="10" id="KW-1185">Reference proteome</keyword>
<dbReference type="SUPFAM" id="SSF56112">
    <property type="entry name" value="Protein kinase-like (PK-like)"/>
    <property type="match status" value="1"/>
</dbReference>
<dbReference type="GO" id="GO:0005524">
    <property type="term" value="F:ATP binding"/>
    <property type="evidence" value="ECO:0007669"/>
    <property type="project" value="UniProtKB-UniRule"/>
</dbReference>
<evidence type="ECO:0000259" key="8">
    <source>
        <dbReference type="PROSITE" id="PS50011"/>
    </source>
</evidence>
<dbReference type="Gene3D" id="3.30.200.20">
    <property type="entry name" value="Phosphorylase Kinase, domain 1"/>
    <property type="match status" value="1"/>
</dbReference>
<evidence type="ECO:0000256" key="3">
    <source>
        <dbReference type="ARBA" id="ARBA00022741"/>
    </source>
</evidence>
<dbReference type="OMA" id="MEYEINP"/>
<dbReference type="PROSITE" id="PS00108">
    <property type="entry name" value="PROTEIN_KINASE_ST"/>
    <property type="match status" value="1"/>
</dbReference>
<keyword evidence="2 9" id="KW-0808">Transferase</keyword>
<dbReference type="EC" id="2.7.12.2" evidence="9"/>
<dbReference type="GO" id="GO:0007094">
    <property type="term" value="P:mitotic spindle assembly checkpoint signaling"/>
    <property type="evidence" value="ECO:0007669"/>
    <property type="project" value="TreeGrafter"/>
</dbReference>
<reference evidence="9 10" key="1">
    <citation type="journal article" date="2012" name="PLoS Pathog.">
        <title>The genome of the obligate intracellular parasite Trachipleistophora hominis: new insights into microsporidian genome dynamics and reductive evolution.</title>
        <authorList>
            <person name="Heinz E."/>
            <person name="Williams T.A."/>
            <person name="Nakjang S."/>
            <person name="Noel C.J."/>
            <person name="Swan D.C."/>
            <person name="Goldberg A.V."/>
            <person name="Harris S.R."/>
            <person name="Weinmaier T."/>
            <person name="Markert S."/>
            <person name="Becher D."/>
            <person name="Bernhardt J."/>
            <person name="Dagan T."/>
            <person name="Hacker C."/>
            <person name="Lucocq J.M."/>
            <person name="Schweder T."/>
            <person name="Rattei T."/>
            <person name="Hall N."/>
            <person name="Hirt R.P."/>
            <person name="Embley T.M."/>
        </authorList>
    </citation>
    <scope>NUCLEOTIDE SEQUENCE [LARGE SCALE GENOMIC DNA]</scope>
</reference>